<feature type="domain" description="PurM-like N-terminal" evidence="10">
    <location>
        <begin position="47"/>
        <end position="153"/>
    </location>
</feature>
<protein>
    <recommendedName>
        <fullName evidence="9">Selenide, water dikinase</fullName>
        <ecNumber evidence="9">2.7.9.3</ecNumber>
    </recommendedName>
    <alternativeName>
        <fullName evidence="9">Selenium donor protein</fullName>
    </alternativeName>
    <alternativeName>
        <fullName evidence="9">Selenophosphate synthase</fullName>
    </alternativeName>
</protein>
<dbReference type="PANTHER" id="PTHR10256:SF0">
    <property type="entry name" value="INACTIVE SELENIDE, WATER DIKINASE-LIKE PROTEIN-RELATED"/>
    <property type="match status" value="1"/>
</dbReference>
<dbReference type="GO" id="GO:0016260">
    <property type="term" value="P:selenocysteine biosynthetic process"/>
    <property type="evidence" value="ECO:0007669"/>
    <property type="project" value="InterPro"/>
</dbReference>
<feature type="binding site" description="in other chain" evidence="9">
    <location>
        <begin position="45"/>
        <end position="47"/>
    </location>
    <ligand>
        <name>ATP</name>
        <dbReference type="ChEBI" id="CHEBI:30616"/>
        <note>ligand shared between dimeric partners</note>
    </ligand>
</feature>
<dbReference type="InterPro" id="IPR010918">
    <property type="entry name" value="PurM-like_C_dom"/>
</dbReference>
<feature type="binding site" description="in other chain" evidence="9">
    <location>
        <position position="65"/>
    </location>
    <ligand>
        <name>ATP</name>
        <dbReference type="ChEBI" id="CHEBI:30616"/>
        <note>ligand shared between dimeric partners</note>
    </ligand>
</feature>
<dbReference type="GO" id="GO:0004756">
    <property type="term" value="F:selenide, water dikinase activity"/>
    <property type="evidence" value="ECO:0007669"/>
    <property type="project" value="UniProtKB-UniRule"/>
</dbReference>
<evidence type="ECO:0000256" key="5">
    <source>
        <dbReference type="ARBA" id="ARBA00022777"/>
    </source>
</evidence>
<feature type="active site" evidence="9">
    <location>
        <position position="15"/>
    </location>
</feature>
<dbReference type="InterPro" id="IPR036921">
    <property type="entry name" value="PurM-like_N_sf"/>
</dbReference>
<dbReference type="InterPro" id="IPR036676">
    <property type="entry name" value="PurM-like_C_sf"/>
</dbReference>
<feature type="binding site" description="in other chain" evidence="9">
    <location>
        <position position="18"/>
    </location>
    <ligand>
        <name>ATP</name>
        <dbReference type="ChEBI" id="CHEBI:30616"/>
        <note>ligand shared between dimeric partners</note>
    </ligand>
</feature>
<comment type="caution">
    <text evidence="12">The sequence shown here is derived from an EMBL/GenBank/DDBJ whole genome shotgun (WGS) entry which is preliminary data.</text>
</comment>
<dbReference type="AlphaFoldDB" id="A0A9D2PNM4"/>
<proteinExistence type="inferred from homology"/>
<evidence type="ECO:0000259" key="11">
    <source>
        <dbReference type="Pfam" id="PF02769"/>
    </source>
</evidence>
<evidence type="ECO:0000259" key="10">
    <source>
        <dbReference type="Pfam" id="PF00586"/>
    </source>
</evidence>
<dbReference type="PANTHER" id="PTHR10256">
    <property type="entry name" value="SELENIDE, WATER DIKINASE"/>
    <property type="match status" value="1"/>
</dbReference>
<evidence type="ECO:0000256" key="3">
    <source>
        <dbReference type="ARBA" id="ARBA00022723"/>
    </source>
</evidence>
<keyword evidence="7 9" id="KW-0460">Magnesium</keyword>
<feature type="binding site" description="in other chain" evidence="9">
    <location>
        <position position="88"/>
    </location>
    <ligand>
        <name>ATP</name>
        <dbReference type="ChEBI" id="CHEBI:30616"/>
        <note>ligand shared between dimeric partners</note>
    </ligand>
</feature>
<dbReference type="Gene3D" id="3.30.1330.10">
    <property type="entry name" value="PurM-like, N-terminal domain"/>
    <property type="match status" value="1"/>
</dbReference>
<keyword evidence="3 9" id="KW-0479">Metal-binding</keyword>
<accession>A0A9D2PNM4</accession>
<evidence type="ECO:0000313" key="13">
    <source>
        <dbReference type="Proteomes" id="UP000823886"/>
    </source>
</evidence>
<feature type="domain" description="PurM-like C-terminal" evidence="11">
    <location>
        <begin position="165"/>
        <end position="343"/>
    </location>
</feature>
<dbReference type="GO" id="GO:0005524">
    <property type="term" value="F:ATP binding"/>
    <property type="evidence" value="ECO:0007669"/>
    <property type="project" value="UniProtKB-UniRule"/>
</dbReference>
<evidence type="ECO:0000256" key="7">
    <source>
        <dbReference type="ARBA" id="ARBA00022842"/>
    </source>
</evidence>
<keyword evidence="6 9" id="KW-0067">ATP-binding</keyword>
<feature type="site" description="Important for catalytic activity" evidence="9">
    <location>
        <position position="18"/>
    </location>
</feature>
<feature type="binding site" evidence="9">
    <location>
        <begin position="135"/>
        <end position="137"/>
    </location>
    <ligand>
        <name>ATP</name>
        <dbReference type="ChEBI" id="CHEBI:30616"/>
        <note>ligand shared between dimeric partners</note>
    </ligand>
</feature>
<dbReference type="NCBIfam" id="TIGR00476">
    <property type="entry name" value="selD"/>
    <property type="match status" value="1"/>
</dbReference>
<comment type="cofactor">
    <cofactor evidence="9">
        <name>Mg(2+)</name>
        <dbReference type="ChEBI" id="CHEBI:18420"/>
    </cofactor>
    <text evidence="9">Binds 1 Mg(2+) ion per monomer.</text>
</comment>
<dbReference type="Proteomes" id="UP000823886">
    <property type="component" value="Unassembled WGS sequence"/>
</dbReference>
<name>A0A9D2PNM4_9FIRM</name>
<evidence type="ECO:0000256" key="9">
    <source>
        <dbReference type="HAMAP-Rule" id="MF_00625"/>
    </source>
</evidence>
<feature type="binding site" evidence="9">
    <location>
        <position position="223"/>
    </location>
    <ligand>
        <name>Mg(2+)</name>
        <dbReference type="ChEBI" id="CHEBI:18420"/>
    </ligand>
</feature>
<keyword evidence="8 9" id="KW-0711">Selenium</keyword>
<dbReference type="Pfam" id="PF02769">
    <property type="entry name" value="AIRS_C"/>
    <property type="match status" value="1"/>
</dbReference>
<comment type="subunit">
    <text evidence="9">Homodimer.</text>
</comment>
<comment type="function">
    <text evidence="9">Synthesizes selenophosphate from selenide and ATP.</text>
</comment>
<evidence type="ECO:0000256" key="1">
    <source>
        <dbReference type="ARBA" id="ARBA00008026"/>
    </source>
</evidence>
<dbReference type="GO" id="GO:0000287">
    <property type="term" value="F:magnesium ion binding"/>
    <property type="evidence" value="ECO:0007669"/>
    <property type="project" value="UniProtKB-UniRule"/>
</dbReference>
<sequence length="350" mass="37070">MESIKLTKMSKRAGCAAKLAPGVLAEVLGKLPKFTSEELLVGTETSDDAAVYRISEELAVIQTLDFFPPMVDDPYTFGQIAAANALSDIYAMGGEPKLALNIVAYPNCLGSQVLGEILAGGADKVREAGAVLAGGHSINDEEPKYGMSVMGFVDPRKIWTNAGAKPGDVLLLTKPLGVGILNTAVKAELASPEEEAAAVANMTCLNKTAKEVLSRYPIHGCTDVTGFSLMGHGLEMAKGAEVSLLVDTGKLEILPGVLEYAAMGLVPEGTYRNKKFQKEDVLLDASVTEDVEDLLFDPQTSGGLLVSVEEALAEEILRELKAAGLPTRAAVIGRVTEKREKYLYAGRGIL</sequence>
<dbReference type="GO" id="GO:0005737">
    <property type="term" value="C:cytoplasm"/>
    <property type="evidence" value="ECO:0007669"/>
    <property type="project" value="TreeGrafter"/>
</dbReference>
<dbReference type="CDD" id="cd02195">
    <property type="entry name" value="SelD"/>
    <property type="match status" value="1"/>
</dbReference>
<comment type="catalytic activity">
    <reaction evidence="9">
        <text>hydrogenselenide + ATP + H2O = selenophosphate + AMP + phosphate + 2 H(+)</text>
        <dbReference type="Rhea" id="RHEA:18737"/>
        <dbReference type="ChEBI" id="CHEBI:15377"/>
        <dbReference type="ChEBI" id="CHEBI:15378"/>
        <dbReference type="ChEBI" id="CHEBI:16144"/>
        <dbReference type="ChEBI" id="CHEBI:29317"/>
        <dbReference type="ChEBI" id="CHEBI:30616"/>
        <dbReference type="ChEBI" id="CHEBI:43474"/>
        <dbReference type="ChEBI" id="CHEBI:456215"/>
        <dbReference type="EC" id="2.7.9.3"/>
    </reaction>
</comment>
<reference evidence="12" key="2">
    <citation type="submission" date="2021-04" db="EMBL/GenBank/DDBJ databases">
        <authorList>
            <person name="Gilroy R."/>
        </authorList>
    </citation>
    <scope>NUCLEOTIDE SEQUENCE</scope>
    <source>
        <strain evidence="12">ChiBcec2-3848</strain>
    </source>
</reference>
<dbReference type="InterPro" id="IPR023061">
    <property type="entry name" value="SelD_I"/>
</dbReference>
<organism evidence="12 13">
    <name type="scientific">Candidatus Blautia merdavium</name>
    <dbReference type="NCBI Taxonomy" id="2838494"/>
    <lineage>
        <taxon>Bacteria</taxon>
        <taxon>Bacillati</taxon>
        <taxon>Bacillota</taxon>
        <taxon>Clostridia</taxon>
        <taxon>Lachnospirales</taxon>
        <taxon>Lachnospiraceae</taxon>
        <taxon>Blautia</taxon>
    </lineage>
</organism>
<dbReference type="Pfam" id="PF00586">
    <property type="entry name" value="AIRS"/>
    <property type="match status" value="1"/>
</dbReference>
<dbReference type="InterPro" id="IPR016188">
    <property type="entry name" value="PurM-like_N"/>
</dbReference>
<gene>
    <name evidence="9 12" type="primary">selD</name>
    <name evidence="12" type="ORF">H9753_08100</name>
</gene>
<dbReference type="SUPFAM" id="SSF56042">
    <property type="entry name" value="PurM C-terminal domain-like"/>
    <property type="match status" value="1"/>
</dbReference>
<dbReference type="PIRSF" id="PIRSF036407">
    <property type="entry name" value="Selenphspht_syn"/>
    <property type="match status" value="1"/>
</dbReference>
<evidence type="ECO:0000256" key="8">
    <source>
        <dbReference type="ARBA" id="ARBA00023266"/>
    </source>
</evidence>
<feature type="binding site" evidence="9">
    <location>
        <position position="88"/>
    </location>
    <ligand>
        <name>Mg(2+)</name>
        <dbReference type="ChEBI" id="CHEBI:18420"/>
    </ligand>
</feature>
<dbReference type="EMBL" id="DWVZ01000107">
    <property type="protein sequence ID" value="HJC63563.1"/>
    <property type="molecule type" value="Genomic_DNA"/>
</dbReference>
<dbReference type="Gene3D" id="3.90.650.10">
    <property type="entry name" value="PurM-like C-terminal domain"/>
    <property type="match status" value="1"/>
</dbReference>
<dbReference type="FunFam" id="3.30.1330.10:FF:000003">
    <property type="entry name" value="Selenide, water dikinase"/>
    <property type="match status" value="1"/>
</dbReference>
<dbReference type="NCBIfam" id="NF002098">
    <property type="entry name" value="PRK00943.1"/>
    <property type="match status" value="1"/>
</dbReference>
<dbReference type="InterPro" id="IPR004536">
    <property type="entry name" value="SPS/SelD"/>
</dbReference>
<dbReference type="SUPFAM" id="SSF55326">
    <property type="entry name" value="PurM N-terminal domain-like"/>
    <property type="match status" value="1"/>
</dbReference>
<feature type="binding site" evidence="9">
    <location>
        <position position="48"/>
    </location>
    <ligand>
        <name>Mg(2+)</name>
        <dbReference type="ChEBI" id="CHEBI:18420"/>
    </ligand>
</feature>
<evidence type="ECO:0000256" key="2">
    <source>
        <dbReference type="ARBA" id="ARBA00022679"/>
    </source>
</evidence>
<comment type="similarity">
    <text evidence="1 9">Belongs to the selenophosphate synthase 1 family. Class I subfamily.</text>
</comment>
<keyword evidence="2 9" id="KW-0808">Transferase</keyword>
<evidence type="ECO:0000256" key="6">
    <source>
        <dbReference type="ARBA" id="ARBA00022840"/>
    </source>
</evidence>
<keyword evidence="5 9" id="KW-0418">Kinase</keyword>
<keyword evidence="4 9" id="KW-0547">Nucleotide-binding</keyword>
<evidence type="ECO:0000256" key="4">
    <source>
        <dbReference type="ARBA" id="ARBA00022741"/>
    </source>
</evidence>
<evidence type="ECO:0000313" key="12">
    <source>
        <dbReference type="EMBL" id="HJC63563.1"/>
    </source>
</evidence>
<dbReference type="EC" id="2.7.9.3" evidence="9"/>
<reference evidence="12" key="1">
    <citation type="journal article" date="2021" name="PeerJ">
        <title>Extensive microbial diversity within the chicken gut microbiome revealed by metagenomics and culture.</title>
        <authorList>
            <person name="Gilroy R."/>
            <person name="Ravi A."/>
            <person name="Getino M."/>
            <person name="Pursley I."/>
            <person name="Horton D.L."/>
            <person name="Alikhan N.F."/>
            <person name="Baker D."/>
            <person name="Gharbi K."/>
            <person name="Hall N."/>
            <person name="Watson M."/>
            <person name="Adriaenssens E.M."/>
            <person name="Foster-Nyarko E."/>
            <person name="Jarju S."/>
            <person name="Secka A."/>
            <person name="Antonio M."/>
            <person name="Oren A."/>
            <person name="Chaudhuri R.R."/>
            <person name="La Ragione R."/>
            <person name="Hildebrand F."/>
            <person name="Pallen M.J."/>
        </authorList>
    </citation>
    <scope>NUCLEOTIDE SEQUENCE</scope>
    <source>
        <strain evidence="12">ChiBcec2-3848</strain>
    </source>
</reference>
<dbReference type="FunFam" id="3.90.650.10:FF:000004">
    <property type="entry name" value="Selenide, water dikinase"/>
    <property type="match status" value="1"/>
</dbReference>
<dbReference type="HAMAP" id="MF_00625">
    <property type="entry name" value="SelD"/>
    <property type="match status" value="1"/>
</dbReference>